<gene>
    <name evidence="2" type="ORF">FOKN1_1217</name>
</gene>
<feature type="compositionally biased region" description="Basic and acidic residues" evidence="1">
    <location>
        <begin position="574"/>
        <end position="584"/>
    </location>
</feature>
<keyword evidence="3" id="KW-1185">Reference proteome</keyword>
<proteinExistence type="predicted"/>
<organism evidence="2 3">
    <name type="scientific">Thiohalobacter thiocyanaticus</name>
    <dbReference type="NCBI Taxonomy" id="585455"/>
    <lineage>
        <taxon>Bacteria</taxon>
        <taxon>Pseudomonadati</taxon>
        <taxon>Pseudomonadota</taxon>
        <taxon>Gammaproteobacteria</taxon>
        <taxon>Thiohalobacterales</taxon>
        <taxon>Thiohalobacteraceae</taxon>
        <taxon>Thiohalobacter</taxon>
    </lineage>
</organism>
<name>A0A1Z4VPP7_9GAMM</name>
<evidence type="ECO:0008006" key="4">
    <source>
        <dbReference type="Google" id="ProtNLM"/>
    </source>
</evidence>
<dbReference type="RefSeq" id="WP_096365705.1">
    <property type="nucleotide sequence ID" value="NZ_AP018052.1"/>
</dbReference>
<feature type="region of interest" description="Disordered" evidence="1">
    <location>
        <begin position="574"/>
        <end position="593"/>
    </location>
</feature>
<dbReference type="OrthoDB" id="5724405at2"/>
<dbReference type="Proteomes" id="UP000218765">
    <property type="component" value="Chromosome"/>
</dbReference>
<protein>
    <recommendedName>
        <fullName evidence="4">GTPase</fullName>
    </recommendedName>
</protein>
<accession>A0A1Z4VPP7</accession>
<dbReference type="EMBL" id="AP018052">
    <property type="protein sequence ID" value="BAZ93616.1"/>
    <property type="molecule type" value="Genomic_DNA"/>
</dbReference>
<evidence type="ECO:0000313" key="2">
    <source>
        <dbReference type="EMBL" id="BAZ93616.1"/>
    </source>
</evidence>
<evidence type="ECO:0000256" key="1">
    <source>
        <dbReference type="SAM" id="MobiDB-lite"/>
    </source>
</evidence>
<dbReference type="KEGG" id="ttc:FOKN1_1217"/>
<reference evidence="2 3" key="1">
    <citation type="submission" date="2017-05" db="EMBL/GenBank/DDBJ databases">
        <title>Thiocyanate degradation by Thiohalobacter thiocyanaticus FOKN1.</title>
        <authorList>
            <person name="Oshiki M."/>
            <person name="Fukushima T."/>
            <person name="Kawano S."/>
            <person name="Nakagawa J."/>
        </authorList>
    </citation>
    <scope>NUCLEOTIDE SEQUENCE [LARGE SCALE GENOMIC DNA]</scope>
    <source>
        <strain evidence="2 3">FOKN1</strain>
    </source>
</reference>
<evidence type="ECO:0000313" key="3">
    <source>
        <dbReference type="Proteomes" id="UP000218765"/>
    </source>
</evidence>
<sequence>MQPHLPTRTPPGATSFDTRPAQLEHWINQLPILNTGETTRQLFSALIEMNQLDIGAQQRFRALELLRPSIINVLLAMQKHYVGQPLPLADKGRKILELSEALLNQLATGYRICVADEDARSVLRKDKKLLTTAIHRALSALSESLLRAYLVYAPCPSGLWRTVHQLYTLAEERSLVHAPVRLDDDEAVADTISGAYKQLLLLALTSPYRLRQGEVGAIYAVLRQWAEHVSLEDYVQPRSPDQIFITSLDSDDPPTYLVLRHQNYHRRNCRLLDTAELAEVTRAELDALQQNGARSTSLQAGTLRRLMLAWGVMPKRRYSRSEQGSKARVAIGLSAVHHFISGGENFDAGTGGLEERARFTASEPVRQRDEAPDVWDLRATQRWQTDEFTVRMFELAEDADEPTADAPEPTAADTEAAYSTHVWRLVNASAGGYCLLWDSRDSTDAQVGELIGIHETVDDDTDPAQLALGIIRWMKCPPGKGAELGVQMLSPGAVSVATRVIRAGREMHFMRSLLLPEIRQINQPASLITPTLPYQAGDQVELNSHGRLVRVKLNKLLENTGSFCQFQFTALEDSERATEPDPEHTTMSPADFESLWKEI</sequence>
<dbReference type="AlphaFoldDB" id="A0A1Z4VPP7"/>